<dbReference type="EMBL" id="LUGG01000023">
    <property type="protein sequence ID" value="OBZ67586.1"/>
    <property type="molecule type" value="Genomic_DNA"/>
</dbReference>
<proteinExistence type="predicted"/>
<dbReference type="AlphaFoldDB" id="A0A1C7LTT0"/>
<sequence>MILNSFTPLTQANQSIRLASWDSVIFVVRAHHMLFKTNHDATAKKCYHAGTTARCRVANSAPRKLACDLESASLSSAVCTTPGPSV</sequence>
<reference evidence="1 2" key="1">
    <citation type="submission" date="2016-03" db="EMBL/GenBank/DDBJ databases">
        <title>Whole genome sequencing of Grifola frondosa 9006-11.</title>
        <authorList>
            <person name="Min B."/>
            <person name="Park H."/>
            <person name="Kim J.-G."/>
            <person name="Cho H."/>
            <person name="Oh Y.-L."/>
            <person name="Kong W.-S."/>
            <person name="Choi I.-G."/>
        </authorList>
    </citation>
    <scope>NUCLEOTIDE SEQUENCE [LARGE SCALE GENOMIC DNA]</scope>
    <source>
        <strain evidence="1 2">9006-11</strain>
    </source>
</reference>
<name>A0A1C7LTT0_GRIFR</name>
<keyword evidence="2" id="KW-1185">Reference proteome</keyword>
<comment type="caution">
    <text evidence="1">The sequence shown here is derived from an EMBL/GenBank/DDBJ whole genome shotgun (WGS) entry which is preliminary data.</text>
</comment>
<protein>
    <submittedName>
        <fullName evidence="1">Uncharacterized protein</fullName>
    </submittedName>
</protein>
<organism evidence="1 2">
    <name type="scientific">Grifola frondosa</name>
    <name type="common">Maitake</name>
    <name type="synonym">Polyporus frondosus</name>
    <dbReference type="NCBI Taxonomy" id="5627"/>
    <lineage>
        <taxon>Eukaryota</taxon>
        <taxon>Fungi</taxon>
        <taxon>Dikarya</taxon>
        <taxon>Basidiomycota</taxon>
        <taxon>Agaricomycotina</taxon>
        <taxon>Agaricomycetes</taxon>
        <taxon>Polyporales</taxon>
        <taxon>Grifolaceae</taxon>
        <taxon>Grifola</taxon>
    </lineage>
</organism>
<dbReference type="Proteomes" id="UP000092993">
    <property type="component" value="Unassembled WGS sequence"/>
</dbReference>
<evidence type="ECO:0000313" key="2">
    <source>
        <dbReference type="Proteomes" id="UP000092993"/>
    </source>
</evidence>
<evidence type="ECO:0000313" key="1">
    <source>
        <dbReference type="EMBL" id="OBZ67586.1"/>
    </source>
</evidence>
<accession>A0A1C7LTT0</accession>
<gene>
    <name evidence="1" type="ORF">A0H81_12393</name>
</gene>